<name>A0A6I4TUQ3_9SPHN</name>
<evidence type="ECO:0008006" key="4">
    <source>
        <dbReference type="Google" id="ProtNLM"/>
    </source>
</evidence>
<sequence length="113" mass="11716">MIRPLPLLASLLSLSSLALAGCAAETHADLSEEVAGLVKPGMPLDEARAALEKAGYRCGPSQLAGDDPAATLCSRERSHHVVSTCVQQILLTPASEGARVQGLDVREPQCTGV</sequence>
<organism evidence="2 3">
    <name type="scientific">Croceibacterium xixiisoli</name>
    <dbReference type="NCBI Taxonomy" id="1476466"/>
    <lineage>
        <taxon>Bacteria</taxon>
        <taxon>Pseudomonadati</taxon>
        <taxon>Pseudomonadota</taxon>
        <taxon>Alphaproteobacteria</taxon>
        <taxon>Sphingomonadales</taxon>
        <taxon>Erythrobacteraceae</taxon>
        <taxon>Croceibacterium</taxon>
    </lineage>
</organism>
<dbReference type="PROSITE" id="PS51257">
    <property type="entry name" value="PROKAR_LIPOPROTEIN"/>
    <property type="match status" value="1"/>
</dbReference>
<reference evidence="2 3" key="1">
    <citation type="submission" date="2019-12" db="EMBL/GenBank/DDBJ databases">
        <title>Genomic-based taxomic classification of the family Erythrobacteraceae.</title>
        <authorList>
            <person name="Xu L."/>
        </authorList>
    </citation>
    <scope>NUCLEOTIDE SEQUENCE [LARGE SCALE GENOMIC DNA]</scope>
    <source>
        <strain evidence="2 3">S36</strain>
    </source>
</reference>
<feature type="chain" id="PRO_5026096525" description="Lipoprotein" evidence="1">
    <location>
        <begin position="21"/>
        <end position="113"/>
    </location>
</feature>
<dbReference type="AlphaFoldDB" id="A0A6I4TUQ3"/>
<dbReference type="EMBL" id="WTYJ01000001">
    <property type="protein sequence ID" value="MXO98003.1"/>
    <property type="molecule type" value="Genomic_DNA"/>
</dbReference>
<keyword evidence="1" id="KW-0732">Signal</keyword>
<accession>A0A6I4TUQ3</accession>
<dbReference type="RefSeq" id="WP_377018719.1">
    <property type="nucleotide sequence ID" value="NZ_JBHSCP010000001.1"/>
</dbReference>
<feature type="signal peptide" evidence="1">
    <location>
        <begin position="1"/>
        <end position="20"/>
    </location>
</feature>
<protein>
    <recommendedName>
        <fullName evidence="4">Lipoprotein</fullName>
    </recommendedName>
</protein>
<evidence type="ECO:0000256" key="1">
    <source>
        <dbReference type="SAM" id="SignalP"/>
    </source>
</evidence>
<evidence type="ECO:0000313" key="3">
    <source>
        <dbReference type="Proteomes" id="UP000469430"/>
    </source>
</evidence>
<gene>
    <name evidence="2" type="ORF">GRI97_03245</name>
</gene>
<keyword evidence="3" id="KW-1185">Reference proteome</keyword>
<proteinExistence type="predicted"/>
<evidence type="ECO:0000313" key="2">
    <source>
        <dbReference type="EMBL" id="MXO98003.1"/>
    </source>
</evidence>
<dbReference type="Proteomes" id="UP000469430">
    <property type="component" value="Unassembled WGS sequence"/>
</dbReference>
<comment type="caution">
    <text evidence="2">The sequence shown here is derived from an EMBL/GenBank/DDBJ whole genome shotgun (WGS) entry which is preliminary data.</text>
</comment>